<sequence length="875" mass="99336">MRKGATNEDENRRSDTQTRKSLSRAKDRSGSVGQLEVEVRRPSETSIEMTKWRIVVYMKKRILAVRVDELDLSVSWWMDSILVSDHWRNELGSVSRTMLFSTRARLPSGKEIILSLMVLSSSVANIVLASERRCMKSSDVNKTSFWQVDCERATCSNDTDPDQVAESRWKRFRDSNCFCDSLCEVYSDCCQDKEQHPANTDHVLPRDSYQCLIVDGLYSTGLPIYVVKSCPSNWIDEVIKENCEKEADTGSGIFLNWFVSDARFILFRNYYCALCHGRTQVTYWRIRIACDDIVRLDADLLRDHRDGEHDVSNLYFSYFVDKLKSGICHLKYEPPNSVDRGRFVRLCKPMIDKCPTNWTENCVREMCEGENSEASFVYSKSKLATYRNMYCALCNQVDNVTCDDVVISSLFRPMVGLMRDTTFYPLNIIFDLNPGGRPIAEYRIGTESGMLLNRTVTKLATCPEQHVYDPFIATCRRVICRSGYVFRNGICAAELTPSNFTADTCALVALNESEYVLFENGSILLNISRILYDREEYVVTVDGLVAVCSNFTRNFTQRGGNGALMKFSEAQGIVSVTGQLISIVALTLTIVVYSWQPKIRNLAGKCVISLSVSLLTAQLLFLIGVSFHVFDSPSTAGACLFFAIATHTAFLCSFAWMNVMAFDICRIFSGSVHKASAEGQKRRFYKYSGYAWISPILIVAVATTVDFRSAPDCVFRPGYAHGLCWITNRKALFLFFALPVALILIANLIMFVLTAVHIYKVQKDTRRATGNTDRRRYGVYIKISIIMGLTWIFAFIATATDSEVLWYFFLIFNTLQGAFIFVAFIFTKQVMGMIRDEYRKLESSVRRPSYKSTEDGTMTTMMSESVSSSNNVRRS</sequence>
<feature type="transmembrane region" description="Helical" evidence="6">
    <location>
        <begin position="805"/>
        <end position="826"/>
    </location>
</feature>
<comment type="subcellular location">
    <subcellularLocation>
        <location evidence="1">Membrane</location>
        <topology evidence="1">Multi-pass membrane protein</topology>
    </subcellularLocation>
</comment>
<reference evidence="8" key="1">
    <citation type="journal article" date="2023" name="Mol. Biol. Evol.">
        <title>Third-Generation Sequencing Reveals the Adaptive Role of the Epigenome in Three Deep-Sea Polychaetes.</title>
        <authorList>
            <person name="Perez M."/>
            <person name="Aroh O."/>
            <person name="Sun Y."/>
            <person name="Lan Y."/>
            <person name="Juniper S.K."/>
            <person name="Young C.R."/>
            <person name="Angers B."/>
            <person name="Qian P.Y."/>
        </authorList>
    </citation>
    <scope>NUCLEOTIDE SEQUENCE</scope>
    <source>
        <strain evidence="8">P08H-3</strain>
    </source>
</reference>
<feature type="compositionally biased region" description="Basic and acidic residues" evidence="5">
    <location>
        <begin position="1"/>
        <end position="29"/>
    </location>
</feature>
<feature type="compositionally biased region" description="Low complexity" evidence="5">
    <location>
        <begin position="857"/>
        <end position="875"/>
    </location>
</feature>
<dbReference type="GO" id="GO:0004930">
    <property type="term" value="F:G protein-coupled receptor activity"/>
    <property type="evidence" value="ECO:0007669"/>
    <property type="project" value="InterPro"/>
</dbReference>
<dbReference type="AlphaFoldDB" id="A0AAD9K8Z6"/>
<proteinExistence type="predicted"/>
<feature type="transmembrane region" description="Helical" evidence="6">
    <location>
        <begin position="779"/>
        <end position="799"/>
    </location>
</feature>
<dbReference type="GO" id="GO:0007166">
    <property type="term" value="P:cell surface receptor signaling pathway"/>
    <property type="evidence" value="ECO:0007669"/>
    <property type="project" value="InterPro"/>
</dbReference>
<dbReference type="CDD" id="cd15039">
    <property type="entry name" value="7tmB3_Methuselah-like"/>
    <property type="match status" value="1"/>
</dbReference>
<gene>
    <name evidence="8" type="ORF">LSH36_34g08015</name>
</gene>
<dbReference type="EMBL" id="JAODUP010000034">
    <property type="protein sequence ID" value="KAK2166887.1"/>
    <property type="molecule type" value="Genomic_DNA"/>
</dbReference>
<evidence type="ECO:0000256" key="3">
    <source>
        <dbReference type="ARBA" id="ARBA00022989"/>
    </source>
</evidence>
<keyword evidence="2 6" id="KW-0812">Transmembrane</keyword>
<feature type="transmembrane region" description="Helical" evidence="6">
    <location>
        <begin position="690"/>
        <end position="711"/>
    </location>
</feature>
<comment type="caution">
    <text evidence="8">The sequence shown here is derived from an EMBL/GenBank/DDBJ whole genome shotgun (WGS) entry which is preliminary data.</text>
</comment>
<keyword evidence="3 6" id="KW-1133">Transmembrane helix</keyword>
<feature type="domain" description="G-protein coupled receptors family 2 profile 2" evidence="7">
    <location>
        <begin position="571"/>
        <end position="828"/>
    </location>
</feature>
<dbReference type="SUPFAM" id="SSF81321">
    <property type="entry name" value="Family A G protein-coupled receptor-like"/>
    <property type="match status" value="1"/>
</dbReference>
<name>A0AAD9K8Z6_9ANNE</name>
<evidence type="ECO:0000256" key="4">
    <source>
        <dbReference type="ARBA" id="ARBA00023136"/>
    </source>
</evidence>
<evidence type="ECO:0000256" key="2">
    <source>
        <dbReference type="ARBA" id="ARBA00022692"/>
    </source>
</evidence>
<feature type="region of interest" description="Disordered" evidence="5">
    <location>
        <begin position="849"/>
        <end position="875"/>
    </location>
</feature>
<feature type="transmembrane region" description="Helical" evidence="6">
    <location>
        <begin position="607"/>
        <end position="629"/>
    </location>
</feature>
<dbReference type="PANTHER" id="PTHR45902:SF4">
    <property type="entry name" value="G-PROTEIN COUPLED RECEPTORS FAMILY 2 PROFILE 2 DOMAIN-CONTAINING PROTEIN"/>
    <property type="match status" value="1"/>
</dbReference>
<keyword evidence="9" id="KW-1185">Reference proteome</keyword>
<evidence type="ECO:0000256" key="1">
    <source>
        <dbReference type="ARBA" id="ARBA00004141"/>
    </source>
</evidence>
<dbReference type="PANTHER" id="PTHR45902">
    <property type="entry name" value="LATROPHILIN RECEPTOR-LIKE PROTEIN A"/>
    <property type="match status" value="1"/>
</dbReference>
<dbReference type="InterPro" id="IPR000832">
    <property type="entry name" value="GPCR_2_secretin-like"/>
</dbReference>
<protein>
    <recommendedName>
        <fullName evidence="7">G-protein coupled receptors family 2 profile 2 domain-containing protein</fullName>
    </recommendedName>
</protein>
<evidence type="ECO:0000313" key="8">
    <source>
        <dbReference type="EMBL" id="KAK2166887.1"/>
    </source>
</evidence>
<accession>A0AAD9K8Z6</accession>
<dbReference type="Proteomes" id="UP001208570">
    <property type="component" value="Unassembled WGS sequence"/>
</dbReference>
<evidence type="ECO:0000259" key="7">
    <source>
        <dbReference type="PROSITE" id="PS50261"/>
    </source>
</evidence>
<organism evidence="8 9">
    <name type="scientific">Paralvinella palmiformis</name>
    <dbReference type="NCBI Taxonomy" id="53620"/>
    <lineage>
        <taxon>Eukaryota</taxon>
        <taxon>Metazoa</taxon>
        <taxon>Spiralia</taxon>
        <taxon>Lophotrochozoa</taxon>
        <taxon>Annelida</taxon>
        <taxon>Polychaeta</taxon>
        <taxon>Sedentaria</taxon>
        <taxon>Canalipalpata</taxon>
        <taxon>Terebellida</taxon>
        <taxon>Terebelliformia</taxon>
        <taxon>Alvinellidae</taxon>
        <taxon>Paralvinella</taxon>
    </lineage>
</organism>
<dbReference type="Gene3D" id="1.20.1070.10">
    <property type="entry name" value="Rhodopsin 7-helix transmembrane proteins"/>
    <property type="match status" value="1"/>
</dbReference>
<dbReference type="InterPro" id="IPR017981">
    <property type="entry name" value="GPCR_2-like_7TM"/>
</dbReference>
<dbReference type="Pfam" id="PF00002">
    <property type="entry name" value="7tm_2"/>
    <property type="match status" value="1"/>
</dbReference>
<dbReference type="PROSITE" id="PS50261">
    <property type="entry name" value="G_PROTEIN_RECEP_F2_4"/>
    <property type="match status" value="1"/>
</dbReference>
<evidence type="ECO:0000313" key="9">
    <source>
        <dbReference type="Proteomes" id="UP001208570"/>
    </source>
</evidence>
<evidence type="ECO:0000256" key="6">
    <source>
        <dbReference type="SAM" id="Phobius"/>
    </source>
</evidence>
<dbReference type="GO" id="GO:0016020">
    <property type="term" value="C:membrane"/>
    <property type="evidence" value="ECO:0007669"/>
    <property type="project" value="UniProtKB-SubCell"/>
</dbReference>
<keyword evidence="4 6" id="KW-0472">Membrane</keyword>
<dbReference type="InterPro" id="IPR053231">
    <property type="entry name" value="GPCR_LN-TM7"/>
</dbReference>
<feature type="transmembrane region" description="Helical" evidence="6">
    <location>
        <begin position="635"/>
        <end position="657"/>
    </location>
</feature>
<feature type="region of interest" description="Disordered" evidence="5">
    <location>
        <begin position="1"/>
        <end position="37"/>
    </location>
</feature>
<evidence type="ECO:0000256" key="5">
    <source>
        <dbReference type="SAM" id="MobiDB-lite"/>
    </source>
</evidence>
<feature type="transmembrane region" description="Helical" evidence="6">
    <location>
        <begin position="573"/>
        <end position="595"/>
    </location>
</feature>
<feature type="transmembrane region" description="Helical" evidence="6">
    <location>
        <begin position="731"/>
        <end position="759"/>
    </location>
</feature>